<dbReference type="RefSeq" id="WP_133313712.1">
    <property type="nucleotide sequence ID" value="NZ_CAJGAA010000005.1"/>
</dbReference>
<gene>
    <name evidence="1" type="ORF">GJU41_19085</name>
</gene>
<dbReference type="AlphaFoldDB" id="A0A6I2MGB3"/>
<organism evidence="1 2">
    <name type="scientific">Metabacillus idriensis</name>
    <dbReference type="NCBI Taxonomy" id="324768"/>
    <lineage>
        <taxon>Bacteria</taxon>
        <taxon>Bacillati</taxon>
        <taxon>Bacillota</taxon>
        <taxon>Bacilli</taxon>
        <taxon>Bacillales</taxon>
        <taxon>Bacillaceae</taxon>
        <taxon>Metabacillus</taxon>
    </lineage>
</organism>
<evidence type="ECO:0000313" key="2">
    <source>
        <dbReference type="Proteomes" id="UP000441585"/>
    </source>
</evidence>
<name>A0A6I2MGB3_9BACI</name>
<accession>A0A6I2MGB3</accession>
<proteinExistence type="predicted"/>
<dbReference type="Proteomes" id="UP000441585">
    <property type="component" value="Unassembled WGS sequence"/>
</dbReference>
<protein>
    <submittedName>
        <fullName evidence="1">Uncharacterized protein</fullName>
    </submittedName>
</protein>
<sequence>MNQLYVSLNKAGLMFKGQTEQGEADFIHLETDENGITHSVDVNTFETLFGDVEGNPSYEALSGSHTFKLENTQCTMTAEEMGYQKYFDKWKEQGLFN</sequence>
<dbReference type="EMBL" id="WKKF01000008">
    <property type="protein sequence ID" value="MRX56066.1"/>
    <property type="molecule type" value="Genomic_DNA"/>
</dbReference>
<reference evidence="1 2" key="1">
    <citation type="submission" date="2019-11" db="EMBL/GenBank/DDBJ databases">
        <title>Bacillus idriensis genome.</title>
        <authorList>
            <person name="Konopka E.N."/>
            <person name="Newman J.D."/>
        </authorList>
    </citation>
    <scope>NUCLEOTIDE SEQUENCE [LARGE SCALE GENOMIC DNA]</scope>
    <source>
        <strain evidence="1 2">DSM 19097</strain>
    </source>
</reference>
<evidence type="ECO:0000313" key="1">
    <source>
        <dbReference type="EMBL" id="MRX56066.1"/>
    </source>
</evidence>
<keyword evidence="2" id="KW-1185">Reference proteome</keyword>
<comment type="caution">
    <text evidence="1">The sequence shown here is derived from an EMBL/GenBank/DDBJ whole genome shotgun (WGS) entry which is preliminary data.</text>
</comment>